<evidence type="ECO:0000256" key="3">
    <source>
        <dbReference type="ARBA" id="ARBA00022827"/>
    </source>
</evidence>
<dbReference type="Gene3D" id="3.50.50.60">
    <property type="entry name" value="FAD/NAD(P)-binding domain"/>
    <property type="match status" value="1"/>
</dbReference>
<dbReference type="InterPro" id="IPR006076">
    <property type="entry name" value="FAD-dep_OxRdtase"/>
</dbReference>
<dbReference type="GO" id="GO:0005737">
    <property type="term" value="C:cytoplasm"/>
    <property type="evidence" value="ECO:0007669"/>
    <property type="project" value="TreeGrafter"/>
</dbReference>
<dbReference type="SUPFAM" id="SSF51905">
    <property type="entry name" value="FAD/NAD(P)-binding domain"/>
    <property type="match status" value="1"/>
</dbReference>
<dbReference type="AlphaFoldDB" id="A0A538SLE3"/>
<keyword evidence="2" id="KW-0285">Flavoprotein</keyword>
<dbReference type="Proteomes" id="UP000317716">
    <property type="component" value="Unassembled WGS sequence"/>
</dbReference>
<evidence type="ECO:0000256" key="5">
    <source>
        <dbReference type="ARBA" id="ARBA00037941"/>
    </source>
</evidence>
<dbReference type="EMBL" id="VBOS01000332">
    <property type="protein sequence ID" value="TMQ52182.1"/>
    <property type="molecule type" value="Genomic_DNA"/>
</dbReference>
<evidence type="ECO:0000259" key="6">
    <source>
        <dbReference type="Pfam" id="PF01266"/>
    </source>
</evidence>
<feature type="domain" description="FAD dependent oxidoreductase" evidence="6">
    <location>
        <begin position="7"/>
        <end position="393"/>
    </location>
</feature>
<proteinExistence type="inferred from homology"/>
<organism evidence="7 8">
    <name type="scientific">Eiseniibacteriota bacterium</name>
    <dbReference type="NCBI Taxonomy" id="2212470"/>
    <lineage>
        <taxon>Bacteria</taxon>
        <taxon>Candidatus Eiseniibacteriota</taxon>
    </lineage>
</organism>
<dbReference type="Gene3D" id="3.30.9.10">
    <property type="entry name" value="D-Amino Acid Oxidase, subunit A, domain 2"/>
    <property type="match status" value="1"/>
</dbReference>
<comment type="similarity">
    <text evidence="5">Belongs to the L2HGDH family.</text>
</comment>
<keyword evidence="4 7" id="KW-0560">Oxidoreductase</keyword>
<dbReference type="InterPro" id="IPR036188">
    <property type="entry name" value="FAD/NAD-bd_sf"/>
</dbReference>
<dbReference type="PANTHER" id="PTHR43104">
    <property type="entry name" value="L-2-HYDROXYGLUTARATE DEHYDROGENASE, MITOCHONDRIAL"/>
    <property type="match status" value="1"/>
</dbReference>
<gene>
    <name evidence="7" type="primary">lhgO</name>
    <name evidence="7" type="ORF">E6K72_09475</name>
</gene>
<evidence type="ECO:0000256" key="1">
    <source>
        <dbReference type="ARBA" id="ARBA00001974"/>
    </source>
</evidence>
<dbReference type="EC" id="1.1.3.-" evidence="7"/>
<evidence type="ECO:0000256" key="2">
    <source>
        <dbReference type="ARBA" id="ARBA00022630"/>
    </source>
</evidence>
<dbReference type="PANTHER" id="PTHR43104:SF2">
    <property type="entry name" value="L-2-HYDROXYGLUTARATE DEHYDROGENASE, MITOCHONDRIAL"/>
    <property type="match status" value="1"/>
</dbReference>
<evidence type="ECO:0000313" key="7">
    <source>
        <dbReference type="EMBL" id="TMQ52182.1"/>
    </source>
</evidence>
<comment type="caution">
    <text evidence="7">The sequence shown here is derived from an EMBL/GenBank/DDBJ whole genome shotgun (WGS) entry which is preliminary data.</text>
</comment>
<evidence type="ECO:0000256" key="4">
    <source>
        <dbReference type="ARBA" id="ARBA00023002"/>
    </source>
</evidence>
<evidence type="ECO:0000313" key="8">
    <source>
        <dbReference type="Proteomes" id="UP000317716"/>
    </source>
</evidence>
<name>A0A538SLE3_UNCEI</name>
<comment type="cofactor">
    <cofactor evidence="1">
        <name>FAD</name>
        <dbReference type="ChEBI" id="CHEBI:57692"/>
    </cofactor>
</comment>
<reference evidence="7 8" key="1">
    <citation type="journal article" date="2019" name="Nat. Microbiol.">
        <title>Mediterranean grassland soil C-N compound turnover is dependent on rainfall and depth, and is mediated by genomically divergent microorganisms.</title>
        <authorList>
            <person name="Diamond S."/>
            <person name="Andeer P.F."/>
            <person name="Li Z."/>
            <person name="Crits-Christoph A."/>
            <person name="Burstein D."/>
            <person name="Anantharaman K."/>
            <person name="Lane K.R."/>
            <person name="Thomas B.C."/>
            <person name="Pan C."/>
            <person name="Northen T.R."/>
            <person name="Banfield J.F."/>
        </authorList>
    </citation>
    <scope>NUCLEOTIDE SEQUENCE [LARGE SCALE GENOMIC DNA]</scope>
    <source>
        <strain evidence="7">WS_2</strain>
    </source>
</reference>
<keyword evidence="3" id="KW-0274">FAD</keyword>
<sequence>METRCEIAVVGGGLVGLATALSLVERGRGGVVVLEAESRLAAHQSGHNSGVVHSGLYYQPGSLKAQTCRDGRDALYPFCEAEGIPYRRCGKLVVATRPEELSRLDELERRGRANGLHSPRRLGGAELSAVEPAVAGLAGLWIAETGVVDFVQVAEAYARRVRAGGGEVTTGARVTRVDADHAGMRVETSAGPLRTNFLVNCAGLQADRVARLCGVEPDVRIIPFRGEYYELVPERRALVRNLIYPVPDPTFPFLGVHFTRTIHDRVEAGPNAVWALKREGYGRASVSLRDVGDALRFPGFWRLVGRHWRSGLAELHRSWSKRAFVTSLQRLVPALRPEDVVPSGSGVRAQAVDRAGRLVDDFVIRIAPRSVHVLNAPSPAATASLSIGRRVADCVLGMPSSASSRSY</sequence>
<dbReference type="Pfam" id="PF01266">
    <property type="entry name" value="DAO"/>
    <property type="match status" value="1"/>
</dbReference>
<accession>A0A538SLE3</accession>
<dbReference type="GO" id="GO:0047545">
    <property type="term" value="F:(S)-2-hydroxyglutarate dehydrogenase activity"/>
    <property type="evidence" value="ECO:0007669"/>
    <property type="project" value="TreeGrafter"/>
</dbReference>
<dbReference type="NCBIfam" id="NF008726">
    <property type="entry name" value="PRK11728.1"/>
    <property type="match status" value="1"/>
</dbReference>
<protein>
    <submittedName>
        <fullName evidence="7">L-2-hydroxyglutarate oxidase</fullName>
        <ecNumber evidence="7">1.1.3.-</ecNumber>
    </submittedName>
</protein>